<evidence type="ECO:0000256" key="4">
    <source>
        <dbReference type="ARBA" id="ARBA00022786"/>
    </source>
</evidence>
<dbReference type="InterPro" id="IPR013083">
    <property type="entry name" value="Znf_RING/FYVE/PHD"/>
</dbReference>
<keyword evidence="4" id="KW-0833">Ubl conjugation pathway</keyword>
<feature type="domain" description="PPIase cyclophilin-type" evidence="5">
    <location>
        <begin position="290"/>
        <end position="432"/>
    </location>
</feature>
<dbReference type="GO" id="GO:0006457">
    <property type="term" value="P:protein folding"/>
    <property type="evidence" value="ECO:0007669"/>
    <property type="project" value="InterPro"/>
</dbReference>
<dbReference type="Pfam" id="PF00160">
    <property type="entry name" value="Pro_isomerase"/>
    <property type="match status" value="1"/>
</dbReference>
<dbReference type="STRING" id="70415.A0A5S6QJD4"/>
<dbReference type="SUPFAM" id="SSF50891">
    <property type="entry name" value="Cyclophilin-like"/>
    <property type="match status" value="1"/>
</dbReference>
<evidence type="ECO:0000313" key="7">
    <source>
        <dbReference type="WBParaSite" id="TMUE_2000007313.1"/>
    </source>
</evidence>
<dbReference type="PANTHER" id="PTHR45625">
    <property type="entry name" value="PEPTIDYL-PROLYL CIS-TRANS ISOMERASE-RELATED"/>
    <property type="match status" value="1"/>
</dbReference>
<dbReference type="CDD" id="cd16663">
    <property type="entry name" value="RING-Ubox_PPIL2"/>
    <property type="match status" value="1"/>
</dbReference>
<name>A0A5S6QJD4_TRIMR</name>
<dbReference type="WBParaSite" id="TMUE_2000007313.1">
    <property type="protein sequence ID" value="TMUE_2000007313.1"/>
    <property type="gene ID" value="WBGene00288271"/>
</dbReference>
<dbReference type="PRINTS" id="PR00153">
    <property type="entry name" value="CSAPPISMRASE"/>
</dbReference>
<dbReference type="InterPro" id="IPR029000">
    <property type="entry name" value="Cyclophilin-like_dom_sf"/>
</dbReference>
<protein>
    <recommendedName>
        <fullName evidence="2">RING-type E3 ubiquitin transferase</fullName>
        <ecNumber evidence="2">2.3.2.27</ecNumber>
    </recommendedName>
</protein>
<dbReference type="PANTHER" id="PTHR45625:SF1">
    <property type="entry name" value="RING-TYPE E3 UBIQUITIN-PROTEIN LIGASE PPIL2"/>
    <property type="match status" value="1"/>
</dbReference>
<dbReference type="CDD" id="cd01923">
    <property type="entry name" value="cyclophilin_RING"/>
    <property type="match status" value="1"/>
</dbReference>
<organism evidence="6 7">
    <name type="scientific">Trichuris muris</name>
    <name type="common">Mouse whipworm</name>
    <dbReference type="NCBI Taxonomy" id="70415"/>
    <lineage>
        <taxon>Eukaryota</taxon>
        <taxon>Metazoa</taxon>
        <taxon>Ecdysozoa</taxon>
        <taxon>Nematoda</taxon>
        <taxon>Enoplea</taxon>
        <taxon>Dorylaimia</taxon>
        <taxon>Trichinellida</taxon>
        <taxon>Trichuridae</taxon>
        <taxon>Trichuris</taxon>
    </lineage>
</organism>
<keyword evidence="6" id="KW-1185">Reference proteome</keyword>
<dbReference type="Proteomes" id="UP000046395">
    <property type="component" value="Unassembled WGS sequence"/>
</dbReference>
<dbReference type="InterPro" id="IPR002130">
    <property type="entry name" value="Cyclophilin-type_PPIase_dom"/>
</dbReference>
<dbReference type="Gene3D" id="3.30.40.10">
    <property type="entry name" value="Zinc/RING finger domain, C3HC4 (zinc finger)"/>
    <property type="match status" value="2"/>
</dbReference>
<accession>A0A5S6QJD4</accession>
<dbReference type="PROSITE" id="PS00170">
    <property type="entry name" value="CSA_PPIASE_1"/>
    <property type="match status" value="1"/>
</dbReference>
<keyword evidence="3" id="KW-0808">Transferase</keyword>
<dbReference type="GO" id="GO:0000209">
    <property type="term" value="P:protein polyubiquitination"/>
    <property type="evidence" value="ECO:0007669"/>
    <property type="project" value="TreeGrafter"/>
</dbReference>
<proteinExistence type="predicted"/>
<dbReference type="SUPFAM" id="SSF57850">
    <property type="entry name" value="RING/U-box"/>
    <property type="match status" value="1"/>
</dbReference>
<evidence type="ECO:0000256" key="1">
    <source>
        <dbReference type="ARBA" id="ARBA00000900"/>
    </source>
</evidence>
<evidence type="ECO:0000256" key="2">
    <source>
        <dbReference type="ARBA" id="ARBA00012483"/>
    </source>
</evidence>
<dbReference type="GO" id="GO:0003755">
    <property type="term" value="F:peptidyl-prolyl cis-trans isomerase activity"/>
    <property type="evidence" value="ECO:0007669"/>
    <property type="project" value="InterPro"/>
</dbReference>
<dbReference type="Gene3D" id="2.40.100.10">
    <property type="entry name" value="Cyclophilin-like"/>
    <property type="match status" value="1"/>
</dbReference>
<dbReference type="GO" id="GO:0061630">
    <property type="term" value="F:ubiquitin protein ligase activity"/>
    <property type="evidence" value="ECO:0007669"/>
    <property type="project" value="UniProtKB-EC"/>
</dbReference>
<dbReference type="AlphaFoldDB" id="A0A5S6QJD4"/>
<dbReference type="InterPro" id="IPR020892">
    <property type="entry name" value="Cyclophilin-type_PPIase_CS"/>
</dbReference>
<dbReference type="FunFam" id="2.40.100.10:FF:000018">
    <property type="entry name" value="Peptidyl-prolyl cis-trans isomerase-like 2"/>
    <property type="match status" value="1"/>
</dbReference>
<evidence type="ECO:0000313" key="6">
    <source>
        <dbReference type="Proteomes" id="UP000046395"/>
    </source>
</evidence>
<comment type="catalytic activity">
    <reaction evidence="1">
        <text>S-ubiquitinyl-[E2 ubiquitin-conjugating enzyme]-L-cysteine + [acceptor protein]-L-lysine = [E2 ubiquitin-conjugating enzyme]-L-cysteine + N(6)-ubiquitinyl-[acceptor protein]-L-lysine.</text>
        <dbReference type="EC" id="2.3.2.27"/>
    </reaction>
</comment>
<evidence type="ECO:0000259" key="5">
    <source>
        <dbReference type="PROSITE" id="PS50072"/>
    </source>
</evidence>
<evidence type="ECO:0000256" key="3">
    <source>
        <dbReference type="ARBA" id="ARBA00022679"/>
    </source>
</evidence>
<dbReference type="GO" id="GO:0071013">
    <property type="term" value="C:catalytic step 2 spliceosome"/>
    <property type="evidence" value="ECO:0007669"/>
    <property type="project" value="TreeGrafter"/>
</dbReference>
<dbReference type="InterPro" id="IPR044666">
    <property type="entry name" value="Cyclophilin_A-like"/>
</dbReference>
<dbReference type="PROSITE" id="PS50072">
    <property type="entry name" value="CSA_PPIASE_2"/>
    <property type="match status" value="1"/>
</dbReference>
<dbReference type="InterPro" id="IPR026951">
    <property type="entry name" value="PPIL2_U-box_dom"/>
</dbReference>
<dbReference type="EC" id="2.3.2.27" evidence="2"/>
<sequence length="525" mass="59206">MGKKQHQKDKLYLTTTEWKESYGGHKDTRILDATLAKFKRLPFNHCCLSLAPCEIPYSSPDGYIFDLIHILPYLKKFGRHPVTGGKLDAKSLTKLVLFKSPDGEPWCPITRRVFTNNSHVVAVRTTGHVFSYEAIEELNLKPKHYKDLVNDEPFAKSDIIVLQDPYDLERFNISKFDHVKNDLRVKEDQVEEPSKNDPMYNLKSVNTETRDTLLQLQKDYIPPKKEDEPGPSRLDSINAAHYSTGMVAAGFTSTVMEPVTKQQPAIIDEDTLKYSRVKSKGYVRLVTNKGPLNFELHCELAPRACENFIVHCKTGYYANTLFHRVVRNFVVQGGDPTGTGKGGESIWGKPFVDEITKQLSHSGRGILSMANRGAATNTSQFFITCRSCKQLDGKHTIFGRLVGGMETLDAIERVDTDNDRPLEDIVILSSTVFVDPFEKASEQLREERQAALEKQQAESAAANVDRSPGLREPAKAVAFRAGVGKYIDMKPTKKRTEPSEEDEDVERLMKKRNVSGLAFKNFSAW</sequence>
<reference evidence="7" key="1">
    <citation type="submission" date="2019-12" db="UniProtKB">
        <authorList>
            <consortium name="WormBaseParasite"/>
        </authorList>
    </citation>
    <scope>IDENTIFICATION</scope>
</reference>